<dbReference type="OrthoDB" id="2224430at2759"/>
<comment type="cofactor">
    <cofactor evidence="13">
        <name>[4Fe-4S] cluster</name>
        <dbReference type="ChEBI" id="CHEBI:49883"/>
    </cofactor>
    <text evidence="13">Binds 1 [4Fe-4S] cluster per subunit.</text>
</comment>
<dbReference type="InterPro" id="IPR050926">
    <property type="entry name" value="Aconitase/IPM_isomerase"/>
</dbReference>
<comment type="pathway">
    <text evidence="2">Carbohydrate metabolism; tricarboxylic acid cycle; isocitrate from oxaloacetate: step 2/2.</text>
</comment>
<evidence type="ECO:0000256" key="13">
    <source>
        <dbReference type="RuleBase" id="RU362107"/>
    </source>
</evidence>
<feature type="domain" description="Aconitase/3-isopropylmalate dehydratase large subunit alpha/beta/alpha" evidence="14">
    <location>
        <begin position="133"/>
        <end position="569"/>
    </location>
</feature>
<dbReference type="GO" id="GO:0005739">
    <property type="term" value="C:mitochondrion"/>
    <property type="evidence" value="ECO:0007669"/>
    <property type="project" value="UniProtKB-SubCell"/>
</dbReference>
<dbReference type="FunFam" id="3.40.1060.10:FF:000001">
    <property type="entry name" value="Aconitate hydratase, mitochondrial"/>
    <property type="match status" value="1"/>
</dbReference>
<dbReference type="Pfam" id="PF00694">
    <property type="entry name" value="Aconitase_C"/>
    <property type="match status" value="1"/>
</dbReference>
<protein>
    <recommendedName>
        <fullName evidence="4 13">Aconitate hydratase, mitochondrial</fullName>
        <shortName evidence="13">Aconitase</shortName>
        <ecNumber evidence="13">4.2.1.-</ecNumber>
    </recommendedName>
</protein>
<keyword evidence="8 13" id="KW-0408">Iron</keyword>
<dbReference type="InterPro" id="IPR015932">
    <property type="entry name" value="Aconitase_dom2"/>
</dbReference>
<dbReference type="EMBL" id="AMKT01000041">
    <property type="protein sequence ID" value="OXG21895.1"/>
    <property type="molecule type" value="Genomic_DNA"/>
</dbReference>
<accession>A0A854QDQ9</accession>
<dbReference type="NCBIfam" id="TIGR01340">
    <property type="entry name" value="aconitase_mito"/>
    <property type="match status" value="1"/>
</dbReference>
<dbReference type="PANTHER" id="PTHR43160">
    <property type="entry name" value="ACONITATE HYDRATASE B"/>
    <property type="match status" value="1"/>
</dbReference>
<comment type="subcellular location">
    <subcellularLocation>
        <location evidence="1 13">Mitochondrion</location>
    </subcellularLocation>
</comment>
<dbReference type="FunFam" id="3.30.499.10:FF:000004">
    <property type="entry name" value="Aconitate hydratase, mitochondrial"/>
    <property type="match status" value="1"/>
</dbReference>
<dbReference type="Gene3D" id="3.30.499.10">
    <property type="entry name" value="Aconitase, domain 3"/>
    <property type="match status" value="2"/>
</dbReference>
<evidence type="ECO:0000256" key="2">
    <source>
        <dbReference type="ARBA" id="ARBA00004717"/>
    </source>
</evidence>
<dbReference type="InterPro" id="IPR006248">
    <property type="entry name" value="Aconitase_mito-like"/>
</dbReference>
<name>A0A854QDQ9_CRYNE</name>
<keyword evidence="11 13" id="KW-0456">Lyase</keyword>
<reference evidence="16 17" key="1">
    <citation type="submission" date="2017-06" db="EMBL/GenBank/DDBJ databases">
        <title>Global population genomics of the pathogenic fungus Cryptococcus neoformans var. grubii.</title>
        <authorList>
            <person name="Cuomo C."/>
            <person name="Litvintseva A."/>
            <person name="Chen Y."/>
            <person name="Young S."/>
            <person name="Zeng Q."/>
            <person name="Chapman S."/>
            <person name="Gujja S."/>
            <person name="Saif S."/>
            <person name="Birren B."/>
        </authorList>
    </citation>
    <scope>NUCLEOTIDE SEQUENCE [LARGE SCALE GENOMIC DNA]</scope>
    <source>
        <strain evidence="16 17">Tu259-1</strain>
    </source>
</reference>
<comment type="similarity">
    <text evidence="3 13">Belongs to the aconitase/IPM isomerase family.</text>
</comment>
<evidence type="ECO:0000256" key="4">
    <source>
        <dbReference type="ARBA" id="ARBA00015940"/>
    </source>
</evidence>
<dbReference type="GO" id="GO:0005829">
    <property type="term" value="C:cytosol"/>
    <property type="evidence" value="ECO:0007669"/>
    <property type="project" value="TreeGrafter"/>
</dbReference>
<dbReference type="Proteomes" id="UP000199727">
    <property type="component" value="Unassembled WGS sequence"/>
</dbReference>
<dbReference type="PRINTS" id="PR00415">
    <property type="entry name" value="ACONITASE"/>
</dbReference>
<evidence type="ECO:0000256" key="7">
    <source>
        <dbReference type="ARBA" id="ARBA00022946"/>
    </source>
</evidence>
<organism evidence="16 17">
    <name type="scientific">Cryptococcus neoformans Tu259-1</name>
    <dbReference type="NCBI Taxonomy" id="1230072"/>
    <lineage>
        <taxon>Eukaryota</taxon>
        <taxon>Fungi</taxon>
        <taxon>Dikarya</taxon>
        <taxon>Basidiomycota</taxon>
        <taxon>Agaricomycotina</taxon>
        <taxon>Tremellomycetes</taxon>
        <taxon>Tremellales</taxon>
        <taxon>Cryptococcaceae</taxon>
        <taxon>Cryptococcus</taxon>
        <taxon>Cryptococcus neoformans species complex</taxon>
    </lineage>
</organism>
<evidence type="ECO:0000256" key="10">
    <source>
        <dbReference type="ARBA" id="ARBA00023128"/>
    </source>
</evidence>
<dbReference type="InterPro" id="IPR018136">
    <property type="entry name" value="Aconitase_4Fe-4S_BS"/>
</dbReference>
<dbReference type="InterPro" id="IPR015931">
    <property type="entry name" value="Acnase/IPM_dHydase_lsu_aba_1/3"/>
</dbReference>
<evidence type="ECO:0000256" key="5">
    <source>
        <dbReference type="ARBA" id="ARBA00022532"/>
    </source>
</evidence>
<dbReference type="AlphaFoldDB" id="A0A854QDQ9"/>
<comment type="catalytic activity">
    <reaction evidence="12">
        <text>citrate = D-threo-isocitrate</text>
        <dbReference type="Rhea" id="RHEA:10336"/>
        <dbReference type="ChEBI" id="CHEBI:15562"/>
        <dbReference type="ChEBI" id="CHEBI:16947"/>
        <dbReference type="EC" id="4.2.1.3"/>
    </reaction>
</comment>
<dbReference type="EC" id="4.2.1.-" evidence="13"/>
<dbReference type="InterPro" id="IPR000573">
    <property type="entry name" value="AconitaseA/IPMdHydase_ssu_swvl"/>
</dbReference>
<dbReference type="Gene3D" id="3.40.1060.10">
    <property type="entry name" value="Aconitase, Domain 2"/>
    <property type="match status" value="1"/>
</dbReference>
<dbReference type="GO" id="GO:0003994">
    <property type="term" value="F:aconitate hydratase activity"/>
    <property type="evidence" value="ECO:0007669"/>
    <property type="project" value="UniProtKB-EC"/>
</dbReference>
<dbReference type="GO" id="GO:0051539">
    <property type="term" value="F:4 iron, 4 sulfur cluster binding"/>
    <property type="evidence" value="ECO:0007669"/>
    <property type="project" value="UniProtKB-UniRule"/>
</dbReference>
<evidence type="ECO:0000259" key="14">
    <source>
        <dbReference type="Pfam" id="PF00330"/>
    </source>
</evidence>
<evidence type="ECO:0000256" key="6">
    <source>
        <dbReference type="ARBA" id="ARBA00022723"/>
    </source>
</evidence>
<dbReference type="InterPro" id="IPR015928">
    <property type="entry name" value="Aconitase/3IPM_dehydase_swvl"/>
</dbReference>
<dbReference type="InterPro" id="IPR036008">
    <property type="entry name" value="Aconitase_4Fe-4S_dom"/>
</dbReference>
<sequence>MKLLQNHRPAGSPSQPTRCYVSLDIHFFSLSLSSLLHNINCLISRQGIPLISPLHYYYHSIMVSSRYLVRGANSLSRQSMLAKRSMATVQSSIGDKKVEMSNLEKGKFINYQRIENNLQVVRSRLNRPLTLAEKIVYGHLDNPHEQDIERGVSYLKLRPDRVACQDATAQMAILQFMSAGLPQTAVPTSVHCDHLIQAQIGGKADLARAIDINKEVYDFLATACAKYGIGFWKPGSGIIHQIILENYAVPGLMMIGTDSHTPNAGGLGMVACGVGGADAVDVMADIPWELKAPKVIGVYLDGKMNGWTTPKDVILKVAGILTVKGGTGAIIEYHGPGVESLSCTGMATICNMGAEIGATTSLFPFNHRMGTYLKATNRPAIAQYAEEFNHNLQPDEGCEYDQRIEINLSELEPHINGPFTPDLATPLSKFAEEVKRHSWPQELKVGLIGSCTNSSYEDMSRSAHIAREAASHGLTAKSKFTITPGSEQVRATIARDGMVDDFEKVGGLVLANACGPCIGQWDRRDVKKGEANSIITSYNRNFTGRNDANPATHAFVASPDLVTAMIFAGDLTFNPMTDTLKGADGKEFKFSDPSGYELPAKGYDPGENTFQAPPADGTTVSVAVSPTSDRLQLLKPFKPWDGKDIIDARVLIKAKGKCTTDHISAGGPWLKYRGHLENISQNCLIGAINADNGEANKILNQETGEYGAVPTVAAYYRDRDIPWVVVGDENYGEGSSREHAALEPRFLGGRAVICRSFARIHETNLKKQGMLPLWFKNPADYDKISGTDKISILDLQNFKPGQDIKVELTHKDGSKEQFLTTSSINEGQWGWFKAGSALNMMASAAKARAEKQA</sequence>
<dbReference type="GO" id="GO:0006099">
    <property type="term" value="P:tricarboxylic acid cycle"/>
    <property type="evidence" value="ECO:0007669"/>
    <property type="project" value="UniProtKB-KW"/>
</dbReference>
<evidence type="ECO:0000313" key="16">
    <source>
        <dbReference type="EMBL" id="OXG21895.1"/>
    </source>
</evidence>
<evidence type="ECO:0000256" key="12">
    <source>
        <dbReference type="ARBA" id="ARBA00023501"/>
    </source>
</evidence>
<dbReference type="FunFam" id="3.20.19.10:FF:000002">
    <property type="entry name" value="Aconitate hydratase, mitochondrial"/>
    <property type="match status" value="1"/>
</dbReference>
<dbReference type="SUPFAM" id="SSF53732">
    <property type="entry name" value="Aconitase iron-sulfur domain"/>
    <property type="match status" value="1"/>
</dbReference>
<evidence type="ECO:0000256" key="1">
    <source>
        <dbReference type="ARBA" id="ARBA00004173"/>
    </source>
</evidence>
<feature type="domain" description="Aconitase A/isopropylmalate dehydratase small subunit swivel" evidence="15">
    <location>
        <begin position="650"/>
        <end position="777"/>
    </location>
</feature>
<gene>
    <name evidence="16" type="ORF">C361_03322</name>
</gene>
<keyword evidence="7 13" id="KW-0809">Transit peptide</keyword>
<evidence type="ECO:0000256" key="8">
    <source>
        <dbReference type="ARBA" id="ARBA00023004"/>
    </source>
</evidence>
<dbReference type="GO" id="GO:0046872">
    <property type="term" value="F:metal ion binding"/>
    <property type="evidence" value="ECO:0007669"/>
    <property type="project" value="UniProtKB-UniRule"/>
</dbReference>
<dbReference type="PROSITE" id="PS00450">
    <property type="entry name" value="ACONITASE_1"/>
    <property type="match status" value="1"/>
</dbReference>
<dbReference type="Gene3D" id="3.20.19.10">
    <property type="entry name" value="Aconitase, domain 4"/>
    <property type="match status" value="1"/>
</dbReference>
<evidence type="ECO:0000256" key="3">
    <source>
        <dbReference type="ARBA" id="ARBA00007185"/>
    </source>
</evidence>
<proteinExistence type="inferred from homology"/>
<comment type="caution">
    <text evidence="16">The sequence shown here is derived from an EMBL/GenBank/DDBJ whole genome shotgun (WGS) entry which is preliminary data.</text>
</comment>
<dbReference type="Pfam" id="PF00330">
    <property type="entry name" value="Aconitase"/>
    <property type="match status" value="1"/>
</dbReference>
<keyword evidence="5" id="KW-0816">Tricarboxylic acid cycle</keyword>
<dbReference type="PROSITE" id="PS01244">
    <property type="entry name" value="ACONITASE_2"/>
    <property type="match status" value="1"/>
</dbReference>
<evidence type="ECO:0000259" key="15">
    <source>
        <dbReference type="Pfam" id="PF00694"/>
    </source>
</evidence>
<evidence type="ECO:0000256" key="11">
    <source>
        <dbReference type="ARBA" id="ARBA00023239"/>
    </source>
</evidence>
<dbReference type="NCBIfam" id="NF005558">
    <property type="entry name" value="PRK07229.1"/>
    <property type="match status" value="1"/>
</dbReference>
<keyword evidence="6 13" id="KW-0479">Metal-binding</keyword>
<dbReference type="FunFam" id="3.30.499.10:FF:000003">
    <property type="entry name" value="Aconitate hydratase, mitochondrial"/>
    <property type="match status" value="1"/>
</dbReference>
<evidence type="ECO:0000313" key="17">
    <source>
        <dbReference type="Proteomes" id="UP000199727"/>
    </source>
</evidence>
<evidence type="ECO:0000256" key="9">
    <source>
        <dbReference type="ARBA" id="ARBA00023014"/>
    </source>
</evidence>
<keyword evidence="10 13" id="KW-0496">Mitochondrion</keyword>
<dbReference type="SUPFAM" id="SSF52016">
    <property type="entry name" value="LeuD/IlvD-like"/>
    <property type="match status" value="1"/>
</dbReference>
<dbReference type="CDD" id="cd01584">
    <property type="entry name" value="AcnA_Mitochondrial"/>
    <property type="match status" value="1"/>
</dbReference>
<dbReference type="InterPro" id="IPR001030">
    <property type="entry name" value="Acoase/IPM_deHydtase_lsu_aba"/>
</dbReference>
<keyword evidence="9 13" id="KW-0411">Iron-sulfur</keyword>
<dbReference type="PANTHER" id="PTHR43160:SF3">
    <property type="entry name" value="ACONITATE HYDRATASE, MITOCHONDRIAL"/>
    <property type="match status" value="1"/>
</dbReference>